<sequence length="292" mass="33363">MMFSEDGHKVDPIFLIEELNIIQNEINGKLPFDSNLNSIHFWEKAIIVKAFSTNGTLTFILDIPIVAEQSYNLLHLYSIPNNNDTILIPKNPILILGNDEFAYPHEPCTEIAEDNVICKHLEWQPLLHSTDCIAQLLQHQEPHNCTYATASYDNNIVQQIKENSWIVIMKQDEVVKTICNNDVQYQRNKGVFLITTDNNCKVQIRDRVLMTHKRYINQRETIPLPEHIKSCQCAEHHCGMGGKNQWKIAQYEADCLQGGDTVFRPEGVSSEEGVDGMVDTTLQTDDDQEGRP</sequence>
<evidence type="ECO:0000256" key="1">
    <source>
        <dbReference type="SAM" id="MobiDB-lite"/>
    </source>
</evidence>
<gene>
    <name evidence="2" type="ORF">APLA_LOCUS5802</name>
</gene>
<accession>A0A8S0ZHZ2</accession>
<dbReference type="Pfam" id="PF12259">
    <property type="entry name" value="Baculo_F"/>
    <property type="match status" value="1"/>
</dbReference>
<dbReference type="InterPro" id="IPR022048">
    <property type="entry name" value="Envelope_fusion-like"/>
</dbReference>
<evidence type="ECO:0000313" key="2">
    <source>
        <dbReference type="EMBL" id="CAB3232759.1"/>
    </source>
</evidence>
<reference evidence="2 3" key="1">
    <citation type="submission" date="2020-04" db="EMBL/GenBank/DDBJ databases">
        <authorList>
            <person name="Wallbank WR R."/>
            <person name="Pardo Diaz C."/>
            <person name="Kozak K."/>
            <person name="Martin S."/>
            <person name="Jiggins C."/>
            <person name="Moest M."/>
            <person name="Warren A I."/>
            <person name="Byers J.R.P. K."/>
            <person name="Montejo-Kovacevich G."/>
            <person name="Yen C E."/>
        </authorList>
    </citation>
    <scope>NUCLEOTIDE SEQUENCE [LARGE SCALE GENOMIC DNA]</scope>
</reference>
<feature type="region of interest" description="Disordered" evidence="1">
    <location>
        <begin position="266"/>
        <end position="292"/>
    </location>
</feature>
<protein>
    <submittedName>
        <fullName evidence="2">Uncharacterized protein</fullName>
    </submittedName>
</protein>
<dbReference type="Proteomes" id="UP000494256">
    <property type="component" value="Unassembled WGS sequence"/>
</dbReference>
<proteinExistence type="predicted"/>
<organism evidence="2 3">
    <name type="scientific">Arctia plantaginis</name>
    <name type="common">Wood tiger moth</name>
    <name type="synonym">Phalaena plantaginis</name>
    <dbReference type="NCBI Taxonomy" id="874455"/>
    <lineage>
        <taxon>Eukaryota</taxon>
        <taxon>Metazoa</taxon>
        <taxon>Ecdysozoa</taxon>
        <taxon>Arthropoda</taxon>
        <taxon>Hexapoda</taxon>
        <taxon>Insecta</taxon>
        <taxon>Pterygota</taxon>
        <taxon>Neoptera</taxon>
        <taxon>Endopterygota</taxon>
        <taxon>Lepidoptera</taxon>
        <taxon>Glossata</taxon>
        <taxon>Ditrysia</taxon>
        <taxon>Noctuoidea</taxon>
        <taxon>Erebidae</taxon>
        <taxon>Arctiinae</taxon>
        <taxon>Arctia</taxon>
    </lineage>
</organism>
<dbReference type="OrthoDB" id="6771745at2759"/>
<dbReference type="EMBL" id="CADEBD010000291">
    <property type="protein sequence ID" value="CAB3232759.1"/>
    <property type="molecule type" value="Genomic_DNA"/>
</dbReference>
<comment type="caution">
    <text evidence="2">The sequence shown here is derived from an EMBL/GenBank/DDBJ whole genome shotgun (WGS) entry which is preliminary data.</text>
</comment>
<evidence type="ECO:0000313" key="3">
    <source>
        <dbReference type="Proteomes" id="UP000494256"/>
    </source>
</evidence>
<dbReference type="AlphaFoldDB" id="A0A8S0ZHZ2"/>
<name>A0A8S0ZHZ2_ARCPL</name>